<gene>
    <name evidence="2" type="ORF">V6N11_021594</name>
</gene>
<protein>
    <submittedName>
        <fullName evidence="2">Uncharacterized protein</fullName>
    </submittedName>
</protein>
<dbReference type="Proteomes" id="UP001396334">
    <property type="component" value="Unassembled WGS sequence"/>
</dbReference>
<evidence type="ECO:0000313" key="3">
    <source>
        <dbReference type="Proteomes" id="UP001396334"/>
    </source>
</evidence>
<reference evidence="2 3" key="1">
    <citation type="journal article" date="2024" name="G3 (Bethesda)">
        <title>Genome assembly of Hibiscus sabdariffa L. provides insights into metabolisms of medicinal natural products.</title>
        <authorList>
            <person name="Kim T."/>
        </authorList>
    </citation>
    <scope>NUCLEOTIDE SEQUENCE [LARGE SCALE GENOMIC DNA]</scope>
    <source>
        <strain evidence="2">TK-2024</strain>
        <tissue evidence="2">Old leaves</tissue>
    </source>
</reference>
<evidence type="ECO:0000313" key="2">
    <source>
        <dbReference type="EMBL" id="KAK8489289.1"/>
    </source>
</evidence>
<dbReference type="PANTHER" id="PTHR33431">
    <property type="entry name" value="ENABLED-LIKE PROTEIN (DUF1635)"/>
    <property type="match status" value="1"/>
</dbReference>
<keyword evidence="1" id="KW-0175">Coiled coil</keyword>
<dbReference type="EMBL" id="JBBPBN010000320">
    <property type="protein sequence ID" value="KAK8489289.1"/>
    <property type="molecule type" value="Genomic_DNA"/>
</dbReference>
<comment type="caution">
    <text evidence="2">The sequence shown here is derived from an EMBL/GenBank/DDBJ whole genome shotgun (WGS) entry which is preliminary data.</text>
</comment>
<keyword evidence="3" id="KW-1185">Reference proteome</keyword>
<organism evidence="2 3">
    <name type="scientific">Hibiscus sabdariffa</name>
    <name type="common">roselle</name>
    <dbReference type="NCBI Taxonomy" id="183260"/>
    <lineage>
        <taxon>Eukaryota</taxon>
        <taxon>Viridiplantae</taxon>
        <taxon>Streptophyta</taxon>
        <taxon>Embryophyta</taxon>
        <taxon>Tracheophyta</taxon>
        <taxon>Spermatophyta</taxon>
        <taxon>Magnoliopsida</taxon>
        <taxon>eudicotyledons</taxon>
        <taxon>Gunneridae</taxon>
        <taxon>Pentapetalae</taxon>
        <taxon>rosids</taxon>
        <taxon>malvids</taxon>
        <taxon>Malvales</taxon>
        <taxon>Malvaceae</taxon>
        <taxon>Malvoideae</taxon>
        <taxon>Hibiscus</taxon>
    </lineage>
</organism>
<sequence length="160" mass="18044">MWYSNEEETMREMGMHQQTTSVLYQLLAEACRERDEAKQQLKKSMAQVSELKQLLNKLLPPSQADSCVRPRMLRDPGHGRVPVGECSSIGRVIDALIEGKPLPEKGRLLEAVVDTAPLLETLMITGQLPNWRNPPPLPFNLDATDFPGFQTLKHSINKHC</sequence>
<feature type="coiled-coil region" evidence="1">
    <location>
        <begin position="27"/>
        <end position="54"/>
    </location>
</feature>
<proteinExistence type="predicted"/>
<dbReference type="PANTHER" id="PTHR33431:SF12">
    <property type="entry name" value="HIGH MOBILITY GROUP BOX PROTEIN, PUTATIVE (DUF1635)-RELATED"/>
    <property type="match status" value="1"/>
</dbReference>
<accession>A0ABR2A8A3</accession>
<name>A0ABR2A8A3_9ROSI</name>
<evidence type="ECO:0000256" key="1">
    <source>
        <dbReference type="SAM" id="Coils"/>
    </source>
</evidence>
<dbReference type="Pfam" id="PF07795">
    <property type="entry name" value="DUF1635"/>
    <property type="match status" value="1"/>
</dbReference>
<dbReference type="InterPro" id="IPR012862">
    <property type="entry name" value="DUF1635"/>
</dbReference>